<gene>
    <name evidence="20" type="ORF">HNY73_022389</name>
</gene>
<reference evidence="20" key="2">
    <citation type="submission" date="2020-06" db="EMBL/GenBank/DDBJ databases">
        <authorList>
            <person name="Sheffer M."/>
        </authorList>
    </citation>
    <scope>NUCLEOTIDE SEQUENCE</scope>
</reference>
<dbReference type="CDD" id="cd19051">
    <property type="entry name" value="LGIC_TM_cation"/>
    <property type="match status" value="1"/>
</dbReference>
<dbReference type="AlphaFoldDB" id="A0A8T0E4Y6"/>
<dbReference type="InterPro" id="IPR018000">
    <property type="entry name" value="Neurotransmitter_ion_chnl_CS"/>
</dbReference>
<evidence type="ECO:0000256" key="6">
    <source>
        <dbReference type="ARBA" id="ARBA00022989"/>
    </source>
</evidence>
<feature type="transmembrane region" description="Helical" evidence="17">
    <location>
        <begin position="236"/>
        <end position="255"/>
    </location>
</feature>
<keyword evidence="8 17" id="KW-0406">Ion transport</keyword>
<dbReference type="InterPro" id="IPR038050">
    <property type="entry name" value="Neuro_actylchol_rec"/>
</dbReference>
<organism evidence="20 21">
    <name type="scientific">Argiope bruennichi</name>
    <name type="common">Wasp spider</name>
    <name type="synonym">Aranea bruennichi</name>
    <dbReference type="NCBI Taxonomy" id="94029"/>
    <lineage>
        <taxon>Eukaryota</taxon>
        <taxon>Metazoa</taxon>
        <taxon>Ecdysozoa</taxon>
        <taxon>Arthropoda</taxon>
        <taxon>Chelicerata</taxon>
        <taxon>Arachnida</taxon>
        <taxon>Araneae</taxon>
        <taxon>Araneomorphae</taxon>
        <taxon>Entelegynae</taxon>
        <taxon>Araneoidea</taxon>
        <taxon>Araneidae</taxon>
        <taxon>Argiope</taxon>
    </lineage>
</organism>
<dbReference type="InterPro" id="IPR006202">
    <property type="entry name" value="Neur_chan_lig-bd"/>
</dbReference>
<comment type="function">
    <text evidence="1">After binding acetylcholine, the AChR responds by an extensive change in conformation that affects all subunits and leads to opening of an ion-conducting channel across the plasma membrane.</text>
</comment>
<evidence type="ECO:0000256" key="17">
    <source>
        <dbReference type="RuleBase" id="RU000687"/>
    </source>
</evidence>
<evidence type="ECO:0000259" key="18">
    <source>
        <dbReference type="Pfam" id="PF02931"/>
    </source>
</evidence>
<evidence type="ECO:0000313" key="20">
    <source>
        <dbReference type="EMBL" id="KAF8764304.1"/>
    </source>
</evidence>
<evidence type="ECO:0000256" key="4">
    <source>
        <dbReference type="ARBA" id="ARBA00022475"/>
    </source>
</evidence>
<keyword evidence="4" id="KW-1003">Cell membrane</keyword>
<keyword evidence="12" id="KW-0325">Glycoprotein</keyword>
<evidence type="ECO:0000256" key="13">
    <source>
        <dbReference type="ARBA" id="ARBA00023257"/>
    </source>
</evidence>
<keyword evidence="7" id="KW-0770">Synapse</keyword>
<evidence type="ECO:0000313" key="21">
    <source>
        <dbReference type="Proteomes" id="UP000807504"/>
    </source>
</evidence>
<evidence type="ECO:0000256" key="10">
    <source>
        <dbReference type="ARBA" id="ARBA00023157"/>
    </source>
</evidence>
<feature type="domain" description="Neurotransmitter-gated ion-channel transmembrane" evidence="19">
    <location>
        <begin position="299"/>
        <end position="543"/>
    </location>
</feature>
<evidence type="ECO:0000256" key="11">
    <source>
        <dbReference type="ARBA" id="ARBA00023170"/>
    </source>
</evidence>
<evidence type="ECO:0000256" key="2">
    <source>
        <dbReference type="ARBA" id="ARBA00009237"/>
    </source>
</evidence>
<evidence type="ECO:0000256" key="1">
    <source>
        <dbReference type="ARBA" id="ARBA00003328"/>
    </source>
</evidence>
<feature type="transmembrane region" description="Helical" evidence="17">
    <location>
        <begin position="528"/>
        <end position="548"/>
    </location>
</feature>
<evidence type="ECO:0000256" key="8">
    <source>
        <dbReference type="ARBA" id="ARBA00023065"/>
    </source>
</evidence>
<keyword evidence="15 17" id="KW-0407">Ion channel</keyword>
<dbReference type="InterPro" id="IPR036734">
    <property type="entry name" value="Neur_chan_lig-bd_sf"/>
</dbReference>
<dbReference type="PRINTS" id="PR00254">
    <property type="entry name" value="NICOTINICR"/>
</dbReference>
<evidence type="ECO:0000256" key="14">
    <source>
        <dbReference type="ARBA" id="ARBA00023286"/>
    </source>
</evidence>
<dbReference type="InterPro" id="IPR006201">
    <property type="entry name" value="Neur_channel"/>
</dbReference>
<keyword evidence="11 20" id="KW-0675">Receptor</keyword>
<evidence type="ECO:0000259" key="19">
    <source>
        <dbReference type="Pfam" id="PF02932"/>
    </source>
</evidence>
<dbReference type="FunFam" id="1.20.58.390:FF:000064">
    <property type="entry name" value="Neuronal acetylcholine receptor subunit alpha-7"/>
    <property type="match status" value="1"/>
</dbReference>
<keyword evidence="5 17" id="KW-0812">Transmembrane</keyword>
<dbReference type="Gene3D" id="1.20.58.390">
    <property type="entry name" value="Neurotransmitter-gated ion-channel transmembrane domain"/>
    <property type="match status" value="3"/>
</dbReference>
<evidence type="ECO:0000256" key="12">
    <source>
        <dbReference type="ARBA" id="ARBA00023180"/>
    </source>
</evidence>
<dbReference type="GO" id="GO:0045211">
    <property type="term" value="C:postsynaptic membrane"/>
    <property type="evidence" value="ECO:0007669"/>
    <property type="project" value="UniProtKB-SubCell"/>
</dbReference>
<keyword evidence="6 17" id="KW-1133">Transmembrane helix</keyword>
<keyword evidence="13" id="KW-0628">Postsynaptic cell membrane</keyword>
<dbReference type="InterPro" id="IPR002394">
    <property type="entry name" value="Nicotinic_acetylcholine_rcpt"/>
</dbReference>
<evidence type="ECO:0000256" key="3">
    <source>
        <dbReference type="ARBA" id="ARBA00022448"/>
    </source>
</evidence>
<dbReference type="GO" id="GO:0022848">
    <property type="term" value="F:acetylcholine-gated monoatomic cation-selective channel activity"/>
    <property type="evidence" value="ECO:0007669"/>
    <property type="project" value="InterPro"/>
</dbReference>
<proteinExistence type="inferred from homology"/>
<keyword evidence="21" id="KW-1185">Reference proteome</keyword>
<comment type="similarity">
    <text evidence="2">Belongs to the ligand-gated ion channel (TC 1.A.9) family. Acetylcholine receptor (TC 1.A.9.1) subfamily.</text>
</comment>
<reference evidence="20" key="1">
    <citation type="journal article" date="2020" name="bioRxiv">
        <title>Chromosome-level reference genome of the European wasp spider Argiope bruennichi: a resource for studies on range expansion and evolutionary adaptation.</title>
        <authorList>
            <person name="Sheffer M.M."/>
            <person name="Hoppe A."/>
            <person name="Krehenwinkel H."/>
            <person name="Uhl G."/>
            <person name="Kuss A.W."/>
            <person name="Jensen L."/>
            <person name="Jensen C."/>
            <person name="Gillespie R.G."/>
            <person name="Hoff K.J."/>
            <person name="Prost S."/>
        </authorList>
    </citation>
    <scope>NUCLEOTIDE SEQUENCE</scope>
</reference>
<dbReference type="Pfam" id="PF02932">
    <property type="entry name" value="Neur_chan_memb"/>
    <property type="match status" value="1"/>
</dbReference>
<keyword evidence="14" id="KW-1071">Ligand-gated ion channel</keyword>
<protein>
    <submittedName>
        <fullName evidence="20">Neuronal acetylcholine receptor subunit like protein</fullName>
    </submittedName>
</protein>
<dbReference type="SUPFAM" id="SSF63712">
    <property type="entry name" value="Nicotinic receptor ligand binding domain-like"/>
    <property type="match status" value="2"/>
</dbReference>
<sequence length="553" mass="61690">MFKTEESEQGPHEKRLLNKLLNDYNVLERPVANESEPLLLSFGLTLQQIIDVDEKNQIVVSNIWLNLDEKNQQIISNIWLKLEWVDVNLRWNASEFGGIQDLRIPPHKIWKPDVLMYNSADEKIDSTFPTNVVVRNNGSCTYIPPGIFKSTCKIDITWFPFDDQKCEMKFGSWTYDGFQLDLRLANEDGGDLSTYITNGEWILIGLPGVRNEIFYACCPEPYVDITFTIHIRRRTLYYGFNLIIPCVLISSMTLLGFTLPPDSGEKLTLGVTILLSLTVFLLQLAETMPPTSDAVSIIGVTILLSLSVFQMLVTETLPPSSDAVSIIGTYFACIMIMVAFSVVMTVVVLNYHHRNSDTHEMPEYIRTIFLLWLPWILRMHRPAKISARLKATSSFTTSGGRSSRLSAPDLKERSSKSLLANVLDIDDDFRLQHGPNSNAGASSAMSGGDSACGYVQLIGPSVEGTPTTTLHGATGAAAANPTSCLSSQRELAAILREVRYITKRMRDDDATQDIISEWKFAGMVVDRVCFILFTAFTVISTCVCLFSAPHLVA</sequence>
<accession>A0A8T0E4Y6</accession>
<evidence type="ECO:0000256" key="5">
    <source>
        <dbReference type="ARBA" id="ARBA00022692"/>
    </source>
</evidence>
<dbReference type="PANTHER" id="PTHR18945">
    <property type="entry name" value="NEUROTRANSMITTER GATED ION CHANNEL"/>
    <property type="match status" value="1"/>
</dbReference>
<dbReference type="GO" id="GO:0004888">
    <property type="term" value="F:transmembrane signaling receptor activity"/>
    <property type="evidence" value="ECO:0007669"/>
    <property type="project" value="InterPro"/>
</dbReference>
<dbReference type="EMBL" id="JABXBU010002231">
    <property type="protein sequence ID" value="KAF8764304.1"/>
    <property type="molecule type" value="Genomic_DNA"/>
</dbReference>
<comment type="subcellular location">
    <subcellularLocation>
        <location evidence="16">Postsynaptic cell membrane</location>
        <topology evidence="16">Multi-pass membrane protein</topology>
    </subcellularLocation>
</comment>
<dbReference type="InterPro" id="IPR006029">
    <property type="entry name" value="Neurotrans-gated_channel_TM"/>
</dbReference>
<keyword evidence="3 17" id="KW-0813">Transport</keyword>
<feature type="domain" description="Neurotransmitter-gated ion-channel ligand-binding" evidence="18">
    <location>
        <begin position="66"/>
        <end position="235"/>
    </location>
</feature>
<dbReference type="Gene3D" id="2.70.170.10">
    <property type="entry name" value="Neurotransmitter-gated ion-channel ligand-binding domain"/>
    <property type="match status" value="2"/>
</dbReference>
<dbReference type="SUPFAM" id="SSF90112">
    <property type="entry name" value="Neurotransmitter-gated ion-channel transmembrane pore"/>
    <property type="match status" value="2"/>
</dbReference>
<evidence type="ECO:0000256" key="9">
    <source>
        <dbReference type="ARBA" id="ARBA00023136"/>
    </source>
</evidence>
<dbReference type="PRINTS" id="PR00252">
    <property type="entry name" value="NRIONCHANNEL"/>
</dbReference>
<dbReference type="Pfam" id="PF02931">
    <property type="entry name" value="Neur_chan_LBD"/>
    <property type="match status" value="1"/>
</dbReference>
<dbReference type="InterPro" id="IPR036719">
    <property type="entry name" value="Neuro-gated_channel_TM_sf"/>
</dbReference>
<comment type="caution">
    <text evidence="20">The sequence shown here is derived from an EMBL/GenBank/DDBJ whole genome shotgun (WGS) entry which is preliminary data.</text>
</comment>
<dbReference type="CDD" id="cd18997">
    <property type="entry name" value="LGIC_ECD_nAChR"/>
    <property type="match status" value="1"/>
</dbReference>
<keyword evidence="10" id="KW-1015">Disulfide bond</keyword>
<evidence type="ECO:0000256" key="15">
    <source>
        <dbReference type="ARBA" id="ARBA00023303"/>
    </source>
</evidence>
<dbReference type="PROSITE" id="PS00236">
    <property type="entry name" value="NEUROTR_ION_CHANNEL"/>
    <property type="match status" value="1"/>
</dbReference>
<feature type="transmembrane region" description="Helical" evidence="17">
    <location>
        <begin position="267"/>
        <end position="285"/>
    </location>
</feature>
<name>A0A8T0E4Y6_ARGBR</name>
<evidence type="ECO:0000256" key="16">
    <source>
        <dbReference type="ARBA" id="ARBA00034104"/>
    </source>
</evidence>
<feature type="transmembrane region" description="Helical" evidence="17">
    <location>
        <begin position="329"/>
        <end position="352"/>
    </location>
</feature>
<keyword evidence="9 17" id="KW-0472">Membrane</keyword>
<feature type="transmembrane region" description="Helical" evidence="17">
    <location>
        <begin position="297"/>
        <end position="317"/>
    </location>
</feature>
<evidence type="ECO:0000256" key="7">
    <source>
        <dbReference type="ARBA" id="ARBA00023018"/>
    </source>
</evidence>
<dbReference type="Proteomes" id="UP000807504">
    <property type="component" value="Unassembled WGS sequence"/>
</dbReference>
<dbReference type="FunFam" id="2.70.170.10:FF:000016">
    <property type="entry name" value="Nicotinic acetylcholine receptor subunit"/>
    <property type="match status" value="1"/>
</dbReference>